<dbReference type="GO" id="GO:0009252">
    <property type="term" value="P:peptidoglycan biosynthetic process"/>
    <property type="evidence" value="ECO:0007669"/>
    <property type="project" value="UniProtKB-UniRule"/>
</dbReference>
<comment type="caution">
    <text evidence="8">The sequence shown here is derived from an EMBL/GenBank/DDBJ whole genome shotgun (WGS) entry which is preliminary data.</text>
</comment>
<dbReference type="Gene3D" id="3.30.1490.480">
    <property type="entry name" value="Endolytic murein transglycosylase"/>
    <property type="match status" value="1"/>
</dbReference>
<dbReference type="Pfam" id="PF02618">
    <property type="entry name" value="YceG"/>
    <property type="match status" value="1"/>
</dbReference>
<accession>A0A833HQE2</accession>
<evidence type="ECO:0000256" key="1">
    <source>
        <dbReference type="ARBA" id="ARBA00022475"/>
    </source>
</evidence>
<name>A0A833HQE2_9FIRM</name>
<keyword evidence="5 7" id="KW-0456">Lyase</keyword>
<evidence type="ECO:0000256" key="7">
    <source>
        <dbReference type="HAMAP-Rule" id="MF_02065"/>
    </source>
</evidence>
<feature type="transmembrane region" description="Helical" evidence="7">
    <location>
        <begin position="5"/>
        <end position="23"/>
    </location>
</feature>
<keyword evidence="2 7" id="KW-0812">Transmembrane</keyword>
<dbReference type="HAMAP" id="MF_02065">
    <property type="entry name" value="MltG"/>
    <property type="match status" value="1"/>
</dbReference>
<dbReference type="Proteomes" id="UP000465601">
    <property type="component" value="Unassembled WGS sequence"/>
</dbReference>
<dbReference type="NCBIfam" id="TIGR00247">
    <property type="entry name" value="endolytic transglycosylase MltG"/>
    <property type="match status" value="1"/>
</dbReference>
<dbReference type="Gene3D" id="3.30.160.60">
    <property type="entry name" value="Classic Zinc Finger"/>
    <property type="match status" value="1"/>
</dbReference>
<evidence type="ECO:0000256" key="5">
    <source>
        <dbReference type="ARBA" id="ARBA00023239"/>
    </source>
</evidence>
<keyword evidence="3 7" id="KW-1133">Transmembrane helix</keyword>
<reference evidence="8 9" key="1">
    <citation type="submission" date="2019-10" db="EMBL/GenBank/DDBJ databases">
        <title>Alkaliphilus serpentinus sp. nov. and Alkaliphilus pronyensis sp. nov., two novel anaerobic alkaliphilic species isolated from the serpentinized-hosted hydrothermal field of the Prony Bay (New Caledonia).</title>
        <authorList>
            <person name="Postec A."/>
        </authorList>
    </citation>
    <scope>NUCLEOTIDE SEQUENCE [LARGE SCALE GENOMIC DNA]</scope>
    <source>
        <strain evidence="8 9">LacT</strain>
    </source>
</reference>
<dbReference type="InterPro" id="IPR003770">
    <property type="entry name" value="MLTG-like"/>
</dbReference>
<protein>
    <recommendedName>
        <fullName evidence="7">Endolytic murein transglycosylase</fullName>
        <ecNumber evidence="7">4.2.2.29</ecNumber>
    </recommendedName>
    <alternativeName>
        <fullName evidence="7">Peptidoglycan lytic transglycosylase</fullName>
    </alternativeName>
    <alternativeName>
        <fullName evidence="7">Peptidoglycan polymerization terminase</fullName>
    </alternativeName>
</protein>
<evidence type="ECO:0000313" key="8">
    <source>
        <dbReference type="EMBL" id="KAB3531798.1"/>
    </source>
</evidence>
<evidence type="ECO:0000256" key="6">
    <source>
        <dbReference type="ARBA" id="ARBA00023316"/>
    </source>
</evidence>
<evidence type="ECO:0000256" key="3">
    <source>
        <dbReference type="ARBA" id="ARBA00022989"/>
    </source>
</evidence>
<dbReference type="EMBL" id="WBZB01000012">
    <property type="protein sequence ID" value="KAB3531798.1"/>
    <property type="molecule type" value="Genomic_DNA"/>
</dbReference>
<dbReference type="GO" id="GO:0008932">
    <property type="term" value="F:lytic endotransglycosylase activity"/>
    <property type="evidence" value="ECO:0007669"/>
    <property type="project" value="UniProtKB-UniRule"/>
</dbReference>
<keyword evidence="6 7" id="KW-0961">Cell wall biogenesis/degradation</keyword>
<keyword evidence="4 7" id="KW-0472">Membrane</keyword>
<dbReference type="OrthoDB" id="9814591at2"/>
<gene>
    <name evidence="7 8" type="primary">mltG</name>
    <name evidence="8" type="ORF">F8153_03515</name>
</gene>
<keyword evidence="1 7" id="KW-1003">Cell membrane</keyword>
<sequence>MKKAFYLFVILVVAIGLFGFLYLPNYLSEVSFNEPVVLTIPKGASLNYVADSLYNEGIIKSRYWFKYQAKSKDIDRSIKPGSYDITPGMSLEDIFTLLQKGTLDKPVVLTIPEGFTLYQMAERVESIGLGSTKEFIEATMDYYEENYDFSTENLYFPLEGYLYPDTYHFTDKSTPRDVVNRMAKTMEEVFSQEYRDRAEELDLSIHEVLTLASIIEREAYNDEERATISGVIYNRLEIGMPLQVDATVIYGLGEGKDHITRVLNSHTSTPNPFNTYMINDIPPGPIAAPGKASIKAALYPESHDYYYYVLGKDGHVFGKTYQEHQKNVENYRKLMKNP</sequence>
<comment type="catalytic activity">
    <reaction evidence="7">
        <text>a peptidoglycan chain = a peptidoglycan chain with N-acetyl-1,6-anhydromuramyl-[peptide] at the reducing end + a peptidoglycan chain with N-acetylglucosamine at the non-reducing end.</text>
        <dbReference type="EC" id="4.2.2.29"/>
    </reaction>
</comment>
<comment type="function">
    <text evidence="7">Functions as a peptidoglycan terminase that cleaves nascent peptidoglycan strands endolytically to terminate their elongation.</text>
</comment>
<dbReference type="GO" id="GO:0005886">
    <property type="term" value="C:plasma membrane"/>
    <property type="evidence" value="ECO:0007669"/>
    <property type="project" value="UniProtKB-SubCell"/>
</dbReference>
<organism evidence="8 9">
    <name type="scientific">Alkaliphilus serpentinus</name>
    <dbReference type="NCBI Taxonomy" id="1482731"/>
    <lineage>
        <taxon>Bacteria</taxon>
        <taxon>Bacillati</taxon>
        <taxon>Bacillota</taxon>
        <taxon>Clostridia</taxon>
        <taxon>Peptostreptococcales</taxon>
        <taxon>Natronincolaceae</taxon>
        <taxon>Alkaliphilus</taxon>
    </lineage>
</organism>
<dbReference type="GO" id="GO:0071555">
    <property type="term" value="P:cell wall organization"/>
    <property type="evidence" value="ECO:0007669"/>
    <property type="project" value="UniProtKB-KW"/>
</dbReference>
<comment type="similarity">
    <text evidence="7">Belongs to the transglycosylase MltG family.</text>
</comment>
<dbReference type="AlphaFoldDB" id="A0A833HQE2"/>
<comment type="subcellular location">
    <subcellularLocation>
        <location evidence="7">Cell membrane</location>
        <topology evidence="7">Single-pass membrane protein</topology>
    </subcellularLocation>
</comment>
<feature type="site" description="Important for catalytic activity" evidence="7">
    <location>
        <position position="218"/>
    </location>
</feature>
<evidence type="ECO:0000256" key="2">
    <source>
        <dbReference type="ARBA" id="ARBA00022692"/>
    </source>
</evidence>
<dbReference type="CDD" id="cd08010">
    <property type="entry name" value="MltG_like"/>
    <property type="match status" value="1"/>
</dbReference>
<evidence type="ECO:0000313" key="9">
    <source>
        <dbReference type="Proteomes" id="UP000465601"/>
    </source>
</evidence>
<dbReference type="EC" id="4.2.2.29" evidence="7"/>
<dbReference type="PANTHER" id="PTHR30518">
    <property type="entry name" value="ENDOLYTIC MUREIN TRANSGLYCOSYLASE"/>
    <property type="match status" value="1"/>
</dbReference>
<keyword evidence="9" id="KW-1185">Reference proteome</keyword>
<evidence type="ECO:0000256" key="4">
    <source>
        <dbReference type="ARBA" id="ARBA00023136"/>
    </source>
</evidence>
<dbReference type="PANTHER" id="PTHR30518:SF2">
    <property type="entry name" value="ENDOLYTIC MUREIN TRANSGLYCOSYLASE"/>
    <property type="match status" value="1"/>
</dbReference>
<dbReference type="RefSeq" id="WP_151864978.1">
    <property type="nucleotide sequence ID" value="NZ_WBZB01000012.1"/>
</dbReference>
<proteinExistence type="inferred from homology"/>